<evidence type="ECO:0000256" key="1">
    <source>
        <dbReference type="SAM" id="SignalP"/>
    </source>
</evidence>
<organism evidence="2">
    <name type="scientific">Xanthomonas hortorum pv. vitians</name>
    <dbReference type="NCBI Taxonomy" id="83224"/>
    <lineage>
        <taxon>Bacteria</taxon>
        <taxon>Pseudomonadati</taxon>
        <taxon>Pseudomonadota</taxon>
        <taxon>Gammaproteobacteria</taxon>
        <taxon>Lysobacterales</taxon>
        <taxon>Lysobacteraceae</taxon>
        <taxon>Xanthomonas</taxon>
    </lineage>
</organism>
<evidence type="ECO:0000313" key="2">
    <source>
        <dbReference type="EMBL" id="AAX14934.1"/>
    </source>
</evidence>
<gene>
    <name evidence="2" type="primary">orf170</name>
</gene>
<accession>Q5D0M2</accession>
<proteinExistence type="predicted"/>
<keyword evidence="1" id="KW-0732">Signal</keyword>
<protein>
    <submittedName>
        <fullName evidence="2">ORF170</fullName>
    </submittedName>
</protein>
<dbReference type="AlphaFoldDB" id="Q5D0M2"/>
<dbReference type="EMBL" id="AY928790">
    <property type="protein sequence ID" value="AAX14934.1"/>
    <property type="molecule type" value="Genomic_DNA"/>
</dbReference>
<name>Q5D0M2_9XANT</name>
<feature type="signal peptide" evidence="1">
    <location>
        <begin position="1"/>
        <end position="22"/>
    </location>
</feature>
<reference evidence="2" key="1">
    <citation type="journal article" date="2005" name="Proc. Natl. Acad. Sci. U.S.A.">
        <title>Integrons in Xanthomonas: a source of species genome diversity.</title>
        <authorList>
            <person name="Gillings M.R."/>
            <person name="Holley M.P."/>
            <person name="Stokes H.W."/>
            <person name="Holmes A.J."/>
        </authorList>
    </citation>
    <scope>NUCLEOTIDE SEQUENCE</scope>
    <source>
        <strain evidence="2">DAR73878</strain>
    </source>
</reference>
<sequence length="169" mass="19112">MGGFMKIVALLSLLLGSKFAAAQSETTVTFRDLQWGVGVTSIHGLKEVESTGEFTCHTKAGEKLNVGDAALERIRYCFYKNKFGYVIIDYKRKVNQITLKDVLDQKFGSPYRPNRFTNDYWWNFGKEVAIHMDYSASIDKGTIIYRYKPVADLQAQDQKSSNSDAADDL</sequence>
<feature type="chain" id="PRO_5004254020" evidence="1">
    <location>
        <begin position="23"/>
        <end position="169"/>
    </location>
</feature>